<dbReference type="SUPFAM" id="SSF143880">
    <property type="entry name" value="NE0471 N-terminal domain-like"/>
    <property type="match status" value="1"/>
</dbReference>
<dbReference type="Proteomes" id="UP000604730">
    <property type="component" value="Unassembled WGS sequence"/>
</dbReference>
<dbReference type="RefSeq" id="WP_208428273.1">
    <property type="nucleotide sequence ID" value="NZ_JAEPRJ010000001.1"/>
</dbReference>
<organism evidence="1 2">
    <name type="scientific">Catonella massiliensis</name>
    <dbReference type="NCBI Taxonomy" id="2799636"/>
    <lineage>
        <taxon>Bacteria</taxon>
        <taxon>Bacillati</taxon>
        <taxon>Bacillota</taxon>
        <taxon>Clostridia</taxon>
        <taxon>Lachnospirales</taxon>
        <taxon>Lachnospiraceae</taxon>
        <taxon>Catonella</taxon>
    </lineage>
</organism>
<keyword evidence="2" id="KW-1185">Reference proteome</keyword>
<reference evidence="1 2" key="1">
    <citation type="submission" date="2021-01" db="EMBL/GenBank/DDBJ databases">
        <title>Isolation and description of Catonella massiliensis sp. nov., a novel Catonella species, isolated from a stable periodontitis subject.</title>
        <authorList>
            <person name="Antezack A."/>
            <person name="Boxberger M."/>
            <person name="La Scola B."/>
            <person name="Monnet-Corti V."/>
        </authorList>
    </citation>
    <scope>NUCLEOTIDE SEQUENCE [LARGE SCALE GENOMIC DNA]</scope>
    <source>
        <strain evidence="1 2">Marseille-Q4567</strain>
    </source>
</reference>
<dbReference type="InterPro" id="IPR036782">
    <property type="entry name" value="NE0471-like_N"/>
</dbReference>
<evidence type="ECO:0000313" key="2">
    <source>
        <dbReference type="Proteomes" id="UP000604730"/>
    </source>
</evidence>
<gene>
    <name evidence="1" type="ORF">JJN12_02795</name>
</gene>
<dbReference type="EMBL" id="JAEPRJ010000001">
    <property type="protein sequence ID" value="MBK5896715.1"/>
    <property type="molecule type" value="Genomic_DNA"/>
</dbReference>
<evidence type="ECO:0000313" key="1">
    <source>
        <dbReference type="EMBL" id="MBK5896715.1"/>
    </source>
</evidence>
<name>A0ABS1IY27_9FIRM</name>
<protein>
    <submittedName>
        <fullName evidence="1">Helix-turn-helix domain-containing protein</fullName>
    </submittedName>
</protein>
<sequence length="270" mass="31010">MKTYAIYDEEWKMKCPIGYLYYYDKCNEFIIELNRELDKWEAPLLFSSYVEKSIYTIPKEVSMLWVKGRVIPSGRQNIGSILKNHKMKSYDEMKLLELSGGRCSQDNCYIKKVEYEDVPLAIRKRSEDNVLECFTSGESDVICLFGDDTVRRIDLTKLVDTNGKLASVLKNKDVYKSVKVGVGGYSITFNDSIEIEKWLLLKSGKKINVSGKDLYSFVGDNIVDTAKACEILGCSKQNLTYLIDKGRLKAIKPNLKENLFFRGDVEKNSW</sequence>
<accession>A0ABS1IY27</accession>
<proteinExistence type="predicted"/>
<comment type="caution">
    <text evidence="1">The sequence shown here is derived from an EMBL/GenBank/DDBJ whole genome shotgun (WGS) entry which is preliminary data.</text>
</comment>